<sequence length="264" mass="29800">MPIHQAFLRDMQVAFNLSRTQIVTLFKDIRDKPNDYGVIDNAPPHASFPSVVERIETLLGMNSIFPNGAALTVSYQGTNFEFETPFDLVGWILSVTGHIPEDVTTANYYYPLVILYCQWCRTLCAREKKEAKMVQITWYTQGGTKRVCLGSSLDRPKGERKEIARTRRFNMLSRDRLALGYERHLPYSGDGGQPIGHCAETFPILFIKSLGEEVTLPDARGIAVKPLEALNAGMPNKFDVPDTETLRKDLLEDPCDNCEVVLLR</sequence>
<evidence type="ECO:0000313" key="2">
    <source>
        <dbReference type="Proteomes" id="UP000807769"/>
    </source>
</evidence>
<keyword evidence="2" id="KW-1185">Reference proteome</keyword>
<dbReference type="EMBL" id="JABBWG010000011">
    <property type="protein sequence ID" value="KAG1818752.1"/>
    <property type="molecule type" value="Genomic_DNA"/>
</dbReference>
<dbReference type="Proteomes" id="UP000807769">
    <property type="component" value="Unassembled WGS sequence"/>
</dbReference>
<reference evidence="1" key="1">
    <citation type="journal article" date="2020" name="New Phytol.">
        <title>Comparative genomics reveals dynamic genome evolution in host specialist ectomycorrhizal fungi.</title>
        <authorList>
            <person name="Lofgren L.A."/>
            <person name="Nguyen N.H."/>
            <person name="Vilgalys R."/>
            <person name="Ruytinx J."/>
            <person name="Liao H.L."/>
            <person name="Branco S."/>
            <person name="Kuo A."/>
            <person name="LaButti K."/>
            <person name="Lipzen A."/>
            <person name="Andreopoulos W."/>
            <person name="Pangilinan J."/>
            <person name="Riley R."/>
            <person name="Hundley H."/>
            <person name="Na H."/>
            <person name="Barry K."/>
            <person name="Grigoriev I.V."/>
            <person name="Stajich J.E."/>
            <person name="Kennedy P.G."/>
        </authorList>
    </citation>
    <scope>NUCLEOTIDE SEQUENCE</scope>
    <source>
        <strain evidence="1">MN1</strain>
    </source>
</reference>
<evidence type="ECO:0000313" key="1">
    <source>
        <dbReference type="EMBL" id="KAG1818752.1"/>
    </source>
</evidence>
<dbReference type="OrthoDB" id="2692980at2759"/>
<name>A0A9P7EE74_9AGAM</name>
<proteinExistence type="predicted"/>
<dbReference type="GeneID" id="64633960"/>
<accession>A0A9P7EE74</accession>
<protein>
    <submittedName>
        <fullName evidence="1">Uncharacterized protein</fullName>
    </submittedName>
</protein>
<organism evidence="1 2">
    <name type="scientific">Suillus subaureus</name>
    <dbReference type="NCBI Taxonomy" id="48587"/>
    <lineage>
        <taxon>Eukaryota</taxon>
        <taxon>Fungi</taxon>
        <taxon>Dikarya</taxon>
        <taxon>Basidiomycota</taxon>
        <taxon>Agaricomycotina</taxon>
        <taxon>Agaricomycetes</taxon>
        <taxon>Agaricomycetidae</taxon>
        <taxon>Boletales</taxon>
        <taxon>Suillineae</taxon>
        <taxon>Suillaceae</taxon>
        <taxon>Suillus</taxon>
    </lineage>
</organism>
<gene>
    <name evidence="1" type="ORF">BJ212DRAFT_1479731</name>
</gene>
<dbReference type="AlphaFoldDB" id="A0A9P7EE74"/>
<comment type="caution">
    <text evidence="1">The sequence shown here is derived from an EMBL/GenBank/DDBJ whole genome shotgun (WGS) entry which is preliminary data.</text>
</comment>
<dbReference type="RefSeq" id="XP_041194624.1">
    <property type="nucleotide sequence ID" value="XM_041339944.1"/>
</dbReference>